<dbReference type="RefSeq" id="WP_068718982.1">
    <property type="nucleotide sequence ID" value="NZ_LWDV01000010.1"/>
</dbReference>
<name>A0A1C0A4X0_9FIRM</name>
<dbReference type="InterPro" id="IPR035205">
    <property type="entry name" value="DUF5320"/>
</dbReference>
<evidence type="ECO:0008006" key="4">
    <source>
        <dbReference type="Google" id="ProtNLM"/>
    </source>
</evidence>
<protein>
    <recommendedName>
        <fullName evidence="4">DUF5320 domain-containing protein</fullName>
    </recommendedName>
</protein>
<accession>A0A1C0A4X0</accession>
<organism evidence="2 3">
    <name type="scientific">Orenia metallireducens</name>
    <dbReference type="NCBI Taxonomy" id="1413210"/>
    <lineage>
        <taxon>Bacteria</taxon>
        <taxon>Bacillati</taxon>
        <taxon>Bacillota</taxon>
        <taxon>Clostridia</taxon>
        <taxon>Halanaerobiales</taxon>
        <taxon>Halobacteroidaceae</taxon>
        <taxon>Orenia</taxon>
    </lineage>
</organism>
<dbReference type="AlphaFoldDB" id="A0A1C0A4X0"/>
<evidence type="ECO:0000256" key="1">
    <source>
        <dbReference type="SAM" id="Coils"/>
    </source>
</evidence>
<dbReference type="EMBL" id="LWDV01000010">
    <property type="protein sequence ID" value="OCL25156.1"/>
    <property type="molecule type" value="Genomic_DNA"/>
</dbReference>
<evidence type="ECO:0000313" key="2">
    <source>
        <dbReference type="EMBL" id="OCL25156.1"/>
    </source>
</evidence>
<sequence>MPRGNGRGPEGLGTMTGRGFGYCASYEGPGCFDNRRGGRGFGRSFARKGRKAAFRRRGAYAFNTSAYNPNIELTVNEEIDYLQEEAQFLQEQLENIQNQIAKLETEQED</sequence>
<dbReference type="Proteomes" id="UP000093514">
    <property type="component" value="Unassembled WGS sequence"/>
</dbReference>
<keyword evidence="1" id="KW-0175">Coiled coil</keyword>
<dbReference type="Pfam" id="PF17253">
    <property type="entry name" value="DUF5320"/>
    <property type="match status" value="1"/>
</dbReference>
<feature type="coiled-coil region" evidence="1">
    <location>
        <begin position="79"/>
        <end position="109"/>
    </location>
</feature>
<evidence type="ECO:0000313" key="3">
    <source>
        <dbReference type="Proteomes" id="UP000093514"/>
    </source>
</evidence>
<gene>
    <name evidence="2" type="ORF">U472_12320</name>
</gene>
<reference evidence="3" key="1">
    <citation type="submission" date="2016-07" db="EMBL/GenBank/DDBJ databases">
        <authorList>
            <person name="Florea S."/>
            <person name="Webb J.S."/>
            <person name="Jaromczyk J."/>
            <person name="Schardl C.L."/>
        </authorList>
    </citation>
    <scope>NUCLEOTIDE SEQUENCE [LARGE SCALE GENOMIC DNA]</scope>
    <source>
        <strain evidence="3">Z6</strain>
    </source>
</reference>
<keyword evidence="3" id="KW-1185">Reference proteome</keyword>
<comment type="caution">
    <text evidence="2">The sequence shown here is derived from an EMBL/GenBank/DDBJ whole genome shotgun (WGS) entry which is preliminary data.</text>
</comment>
<reference evidence="2 3" key="2">
    <citation type="submission" date="2016-08" db="EMBL/GenBank/DDBJ databases">
        <title>Orenia metallireducens sp. nov. strain Z6, a Novel Metal-reducing Firmicute from the Deep Subsurface.</title>
        <authorList>
            <person name="Maxim B.I."/>
            <person name="Kenneth K."/>
            <person name="Flynn T.M."/>
            <person name="Oloughlin E.J."/>
            <person name="Locke R.A."/>
            <person name="Weber J.R."/>
            <person name="Egan S.M."/>
            <person name="Mackie R.I."/>
            <person name="Cann I.K."/>
        </authorList>
    </citation>
    <scope>NUCLEOTIDE SEQUENCE [LARGE SCALE GENOMIC DNA]</scope>
    <source>
        <strain evidence="2 3">Z6</strain>
    </source>
</reference>
<proteinExistence type="predicted"/>